<dbReference type="PANTHER" id="PTHR33413">
    <property type="entry name" value="EXPRESSED PROTEIN"/>
    <property type="match status" value="1"/>
</dbReference>
<accession>A0AAD6M1W3</accession>
<feature type="region of interest" description="Disordered" evidence="1">
    <location>
        <begin position="162"/>
        <end position="240"/>
    </location>
</feature>
<dbReference type="EMBL" id="JAQIZT010000012">
    <property type="protein sequence ID" value="KAJ6977441.1"/>
    <property type="molecule type" value="Genomic_DNA"/>
</dbReference>
<dbReference type="Pfam" id="PF14009">
    <property type="entry name" value="PADRE"/>
    <property type="match status" value="1"/>
</dbReference>
<dbReference type="Proteomes" id="UP001164929">
    <property type="component" value="Chromosome 12"/>
</dbReference>
<evidence type="ECO:0008006" key="4">
    <source>
        <dbReference type="Google" id="ProtNLM"/>
    </source>
</evidence>
<feature type="compositionally biased region" description="Polar residues" evidence="1">
    <location>
        <begin position="229"/>
        <end position="240"/>
    </location>
</feature>
<keyword evidence="3" id="KW-1185">Reference proteome</keyword>
<dbReference type="PANTHER" id="PTHR33413:SF33">
    <property type="entry name" value="MEDIATOR OF RNA POLYMERASE II TRANSCRIPTION SUBUNIT 29"/>
    <property type="match status" value="1"/>
</dbReference>
<sequence>MTRLILLPWHGRSASFLSFFQTTHNSTLNHTTTVESMNCKSLNSNGGLEGGPKEMGNCQAIDAAILVIQYPSGKAENFYWPVSASEVMKMNPGHYVALLLSTNLYPTNNNGECPANTTANNTPLRVTRIKLLRPTDTLVLGHVYRLITTQEVMKVLCAKKQAKLKKNEPGSEEKPERVKEKQGSGLDTKARRSEQQKENQVTKNERSRPKTTTSTNSAAIARSRAWQPSLRSISEAGSGS</sequence>
<evidence type="ECO:0000313" key="2">
    <source>
        <dbReference type="EMBL" id="KAJ6977441.1"/>
    </source>
</evidence>
<organism evidence="2 3">
    <name type="scientific">Populus alba x Populus x berolinensis</name>
    <dbReference type="NCBI Taxonomy" id="444605"/>
    <lineage>
        <taxon>Eukaryota</taxon>
        <taxon>Viridiplantae</taxon>
        <taxon>Streptophyta</taxon>
        <taxon>Embryophyta</taxon>
        <taxon>Tracheophyta</taxon>
        <taxon>Spermatophyta</taxon>
        <taxon>Magnoliopsida</taxon>
        <taxon>eudicotyledons</taxon>
        <taxon>Gunneridae</taxon>
        <taxon>Pentapetalae</taxon>
        <taxon>rosids</taxon>
        <taxon>fabids</taxon>
        <taxon>Malpighiales</taxon>
        <taxon>Salicaceae</taxon>
        <taxon>Saliceae</taxon>
        <taxon>Populus</taxon>
    </lineage>
</organism>
<feature type="compositionally biased region" description="Basic and acidic residues" evidence="1">
    <location>
        <begin position="165"/>
        <end position="197"/>
    </location>
</feature>
<reference evidence="2" key="1">
    <citation type="journal article" date="2023" name="Mol. Ecol. Resour.">
        <title>Chromosome-level genome assembly of a triploid poplar Populus alba 'Berolinensis'.</title>
        <authorList>
            <person name="Chen S."/>
            <person name="Yu Y."/>
            <person name="Wang X."/>
            <person name="Wang S."/>
            <person name="Zhang T."/>
            <person name="Zhou Y."/>
            <person name="He R."/>
            <person name="Meng N."/>
            <person name="Wang Y."/>
            <person name="Liu W."/>
            <person name="Liu Z."/>
            <person name="Liu J."/>
            <person name="Guo Q."/>
            <person name="Huang H."/>
            <person name="Sederoff R.R."/>
            <person name="Wang G."/>
            <person name="Qu G."/>
            <person name="Chen S."/>
        </authorList>
    </citation>
    <scope>NUCLEOTIDE SEQUENCE</scope>
    <source>
        <strain evidence="2">SC-2020</strain>
    </source>
</reference>
<name>A0AAD6M1W3_9ROSI</name>
<protein>
    <recommendedName>
        <fullName evidence="4">DUF4228 domain-containing protein</fullName>
    </recommendedName>
</protein>
<dbReference type="InterPro" id="IPR025322">
    <property type="entry name" value="PADRE_dom"/>
</dbReference>
<gene>
    <name evidence="2" type="ORF">NC653_029370</name>
</gene>
<dbReference type="AlphaFoldDB" id="A0AAD6M1W3"/>
<proteinExistence type="predicted"/>
<comment type="caution">
    <text evidence="2">The sequence shown here is derived from an EMBL/GenBank/DDBJ whole genome shotgun (WGS) entry which is preliminary data.</text>
</comment>
<evidence type="ECO:0000256" key="1">
    <source>
        <dbReference type="SAM" id="MobiDB-lite"/>
    </source>
</evidence>
<evidence type="ECO:0000313" key="3">
    <source>
        <dbReference type="Proteomes" id="UP001164929"/>
    </source>
</evidence>